<name>A0A672YAC3_9TELE</name>
<dbReference type="FunFam" id="1.20.1420.30:FF:000009">
    <property type="entry name" value="sodium/potassium/calcium exchanger 5 isoform X2"/>
    <property type="match status" value="1"/>
</dbReference>
<keyword evidence="10 28" id="KW-0812">Transmembrane</keyword>
<keyword evidence="15 28" id="KW-1133">Transmembrane helix</keyword>
<feature type="compositionally biased region" description="Basic and acidic residues" evidence="27">
    <location>
        <begin position="359"/>
        <end position="370"/>
    </location>
</feature>
<reference evidence="31" key="3">
    <citation type="submission" date="2025-09" db="UniProtKB">
        <authorList>
            <consortium name="Ensembl"/>
        </authorList>
    </citation>
    <scope>IDENTIFICATION</scope>
</reference>
<keyword evidence="17" id="KW-0406">Ion transport</keyword>
<dbReference type="GO" id="GO:0006874">
    <property type="term" value="P:intracellular calcium ion homeostasis"/>
    <property type="evidence" value="ECO:0007669"/>
    <property type="project" value="TreeGrafter"/>
</dbReference>
<feature type="domain" description="Sodium/calcium exchanger membrane region" evidence="30">
    <location>
        <begin position="124"/>
        <end position="265"/>
    </location>
</feature>
<dbReference type="InterPro" id="IPR004837">
    <property type="entry name" value="NaCa_Exmemb"/>
</dbReference>
<comment type="subcellular location">
    <subcellularLocation>
        <location evidence="1">Cell membrane</location>
        <topology evidence="1">Multi-pass membrane protein</topology>
    </subcellularLocation>
</comment>
<dbReference type="GO" id="GO:0060292">
    <property type="term" value="P:long-term synaptic depression"/>
    <property type="evidence" value="ECO:0007669"/>
    <property type="project" value="TreeGrafter"/>
</dbReference>
<evidence type="ECO:0000256" key="1">
    <source>
        <dbReference type="ARBA" id="ARBA00004651"/>
    </source>
</evidence>
<evidence type="ECO:0000313" key="32">
    <source>
        <dbReference type="Proteomes" id="UP000472271"/>
    </source>
</evidence>
<feature type="region of interest" description="Disordered" evidence="27">
    <location>
        <begin position="349"/>
        <end position="390"/>
    </location>
</feature>
<organism evidence="31 32">
    <name type="scientific">Sphaeramia orbicularis</name>
    <name type="common">orbiculate cardinalfish</name>
    <dbReference type="NCBI Taxonomy" id="375764"/>
    <lineage>
        <taxon>Eukaryota</taxon>
        <taxon>Metazoa</taxon>
        <taxon>Chordata</taxon>
        <taxon>Craniata</taxon>
        <taxon>Vertebrata</taxon>
        <taxon>Euteleostomi</taxon>
        <taxon>Actinopterygii</taxon>
        <taxon>Neopterygii</taxon>
        <taxon>Teleostei</taxon>
        <taxon>Neoteleostei</taxon>
        <taxon>Acanthomorphata</taxon>
        <taxon>Gobiaria</taxon>
        <taxon>Kurtiformes</taxon>
        <taxon>Apogonoidei</taxon>
        <taxon>Apogonidae</taxon>
        <taxon>Apogoninae</taxon>
        <taxon>Sphaeramia</taxon>
    </lineage>
</organism>
<dbReference type="Pfam" id="PF01699">
    <property type="entry name" value="Na_Ca_ex"/>
    <property type="match status" value="2"/>
</dbReference>
<feature type="transmembrane region" description="Helical" evidence="28">
    <location>
        <begin position="314"/>
        <end position="338"/>
    </location>
</feature>
<dbReference type="GO" id="GO:0005886">
    <property type="term" value="C:plasma membrane"/>
    <property type="evidence" value="ECO:0007669"/>
    <property type="project" value="UniProtKB-SubCell"/>
</dbReference>
<keyword evidence="16" id="KW-0915">Sodium</keyword>
<dbReference type="Ensembl" id="ENSSORT00005001204.1">
    <property type="protein sequence ID" value="ENSSORP00005001169.1"/>
    <property type="gene ID" value="ENSSORG00005000702.1"/>
</dbReference>
<dbReference type="FunFam" id="1.20.1420.30:FF:000004">
    <property type="entry name" value="Sodium/potassium/calcium exchanger 2 isoform 1"/>
    <property type="match status" value="1"/>
</dbReference>
<feature type="transmembrane region" description="Helical" evidence="28">
    <location>
        <begin position="430"/>
        <end position="452"/>
    </location>
</feature>
<feature type="transmembrane region" description="Helical" evidence="28">
    <location>
        <begin position="223"/>
        <end position="242"/>
    </location>
</feature>
<keyword evidence="13" id="KW-0769">Symport</keyword>
<evidence type="ECO:0000256" key="6">
    <source>
        <dbReference type="ARBA" id="ARBA00022538"/>
    </source>
</evidence>
<dbReference type="GO" id="GO:0015293">
    <property type="term" value="F:symporter activity"/>
    <property type="evidence" value="ECO:0007669"/>
    <property type="project" value="UniProtKB-KW"/>
</dbReference>
<evidence type="ECO:0000256" key="3">
    <source>
        <dbReference type="ARBA" id="ARBA00022448"/>
    </source>
</evidence>
<keyword evidence="11 29" id="KW-0732">Signal</keyword>
<evidence type="ECO:0000256" key="22">
    <source>
        <dbReference type="ARBA" id="ARBA00040585"/>
    </source>
</evidence>
<keyword evidence="3" id="KW-0813">Transport</keyword>
<sequence length="590" mass="65977">MKLRRVLFLLFVVFSCSSWQMPQTGEGLTEEELFTESIDQTTPQRSMVQLLHATSDVKVSSPTEPPSPPATTVVHYISEPNDLPQERSTSAPGSPGEVSHTRDKYPKDLFSVDDCRRGWVILHIIGVVYMIISLVVVCDQFFVPALRVITDKLEISNNVAGATVMAAGASAPRFFALCIGVLLIHIPVGVGAIVGPAVYNILFVIGMCALFSQGVLHLTCWPVFRDISFYIFDFILLIIFFLDDVIMWWESMILVASYTLYMIFMKFDVQIEQAFKSQLHKHRNVVKVISVEEPEKVSVVLLMRPRIGFFFNHLINTIFCLLCVYVFLTPVMFSILIYTQNACSKDDLPAGEDGSGDAQDNKEDSKKDLDDSNQIEGNNESSEDREDAPLSLKWPDTPCRRAWYLLLLPIVVPLHLTLPDVRKQKSRKFFMITFLGSILWIAVYSYFIIWWSHQVGETFSIPDGLMTIVVAVISSPVLITGIIVARKGLGDMAVSSSVGCNIFDITVGLPVPWLLYSAIHGLASVVVSSNGLICATVLLFLPLFFVIISTASCKWKINKVLAFTMLLLYFIFLVLSVMLKNRIIVCPVSI</sequence>
<dbReference type="GO" id="GO:0007601">
    <property type="term" value="P:visual perception"/>
    <property type="evidence" value="ECO:0007669"/>
    <property type="project" value="UniProtKB-KW"/>
</dbReference>
<evidence type="ECO:0000256" key="18">
    <source>
        <dbReference type="ARBA" id="ARBA00023136"/>
    </source>
</evidence>
<dbReference type="PANTHER" id="PTHR10846">
    <property type="entry name" value="SODIUM/POTASSIUM/CALCIUM EXCHANGER"/>
    <property type="match status" value="1"/>
</dbReference>
<keyword evidence="14" id="KW-0630">Potassium</keyword>
<comment type="similarity">
    <text evidence="2">Belongs to the Ca(2+):cation antiporter (CaCA) (TC 2.A.19) family. SLC24A subfamily.</text>
</comment>
<evidence type="ECO:0000256" key="12">
    <source>
        <dbReference type="ARBA" id="ARBA00022837"/>
    </source>
</evidence>
<evidence type="ECO:0000256" key="21">
    <source>
        <dbReference type="ARBA" id="ARBA00033627"/>
    </source>
</evidence>
<keyword evidence="7" id="KW-0597">Phosphoprotein</keyword>
<comment type="catalytic activity">
    <reaction evidence="21">
        <text>Ca(2+)(out) + K(+)(out) + 4 Na(+)(in) = Ca(2+)(in) + K(+)(in) + 4 Na(+)(out)</text>
        <dbReference type="Rhea" id="RHEA:69967"/>
        <dbReference type="ChEBI" id="CHEBI:29101"/>
        <dbReference type="ChEBI" id="CHEBI:29103"/>
        <dbReference type="ChEBI" id="CHEBI:29108"/>
    </reaction>
</comment>
<evidence type="ECO:0000256" key="2">
    <source>
        <dbReference type="ARBA" id="ARBA00005364"/>
    </source>
</evidence>
<evidence type="ECO:0000256" key="28">
    <source>
        <dbReference type="SAM" id="Phobius"/>
    </source>
</evidence>
<keyword evidence="19" id="KW-0739">Sodium transport</keyword>
<evidence type="ECO:0000256" key="13">
    <source>
        <dbReference type="ARBA" id="ARBA00022847"/>
    </source>
</evidence>
<evidence type="ECO:0000256" key="24">
    <source>
        <dbReference type="ARBA" id="ARBA00042297"/>
    </source>
</evidence>
<proteinExistence type="inferred from homology"/>
<dbReference type="AlphaFoldDB" id="A0A672YAC3"/>
<evidence type="ECO:0000256" key="4">
    <source>
        <dbReference type="ARBA" id="ARBA00022449"/>
    </source>
</evidence>
<keyword evidence="6" id="KW-0633">Potassium transport</keyword>
<feature type="domain" description="Sodium/calcium exchanger membrane region" evidence="30">
    <location>
        <begin position="431"/>
        <end position="577"/>
    </location>
</feature>
<keyword evidence="32" id="KW-1185">Reference proteome</keyword>
<evidence type="ECO:0000259" key="30">
    <source>
        <dbReference type="Pfam" id="PF01699"/>
    </source>
</evidence>
<evidence type="ECO:0000256" key="29">
    <source>
        <dbReference type="SAM" id="SignalP"/>
    </source>
</evidence>
<gene>
    <name evidence="31" type="primary">LOC115420670</name>
</gene>
<evidence type="ECO:0000256" key="16">
    <source>
        <dbReference type="ARBA" id="ARBA00023053"/>
    </source>
</evidence>
<evidence type="ECO:0000256" key="14">
    <source>
        <dbReference type="ARBA" id="ARBA00022958"/>
    </source>
</evidence>
<keyword evidence="20" id="KW-0844">Vision</keyword>
<keyword evidence="8" id="KW-0109">Calcium transport</keyword>
<protein>
    <recommendedName>
        <fullName evidence="22">Sodium/potassium/calcium exchanger 1</fullName>
    </recommendedName>
    <alternativeName>
        <fullName evidence="23">Na(+)/K(+)/Ca(2+)-exchange protein 1</fullName>
    </alternativeName>
    <alternativeName>
        <fullName evidence="24">Retinal rod Na-Ca+K exchanger</fullName>
    </alternativeName>
    <alternativeName>
        <fullName evidence="25">Solute carrier family 24 member 1</fullName>
    </alternativeName>
</protein>
<dbReference type="Proteomes" id="UP000472271">
    <property type="component" value="Chromosome 6"/>
</dbReference>
<comment type="function">
    <text evidence="26">Calcium, potassium:sodium antiporter that transports 1 Ca(2+) and 1 K(+) in exchange for 4 Na(+). Critical component of the visual transduction cascade, controlling the calcium concentration of outer segments during light and darkness. Light causes a rapid lowering of cytosolic free calcium in the outer segment of both retinal rod and cone photoreceptors and the light-induced lowering of calcium is caused by extrusion via this protein which plays a key role in the process of light adaptation.</text>
</comment>
<dbReference type="InterPro" id="IPR004481">
    <property type="entry name" value="K/Na/Ca-exchanger"/>
</dbReference>
<evidence type="ECO:0000256" key="15">
    <source>
        <dbReference type="ARBA" id="ARBA00022989"/>
    </source>
</evidence>
<reference evidence="31" key="1">
    <citation type="submission" date="2019-06" db="EMBL/GenBank/DDBJ databases">
        <authorList>
            <consortium name="Wellcome Sanger Institute Data Sharing"/>
        </authorList>
    </citation>
    <scope>NUCLEOTIDE SEQUENCE [LARGE SCALE GENOMIC DNA]</scope>
</reference>
<evidence type="ECO:0000256" key="9">
    <source>
        <dbReference type="ARBA" id="ARBA00022606"/>
    </source>
</evidence>
<evidence type="ECO:0000256" key="26">
    <source>
        <dbReference type="ARBA" id="ARBA00045976"/>
    </source>
</evidence>
<keyword evidence="18 28" id="KW-0472">Membrane</keyword>
<evidence type="ECO:0000256" key="20">
    <source>
        <dbReference type="ARBA" id="ARBA00023305"/>
    </source>
</evidence>
<feature type="transmembrane region" description="Helical" evidence="28">
    <location>
        <begin position="560"/>
        <end position="579"/>
    </location>
</feature>
<evidence type="ECO:0000256" key="23">
    <source>
        <dbReference type="ARBA" id="ARBA00042035"/>
    </source>
</evidence>
<feature type="signal peptide" evidence="29">
    <location>
        <begin position="1"/>
        <end position="18"/>
    </location>
</feature>
<dbReference type="PANTHER" id="PTHR10846:SF36">
    <property type="entry name" value="SODIUM_POTASSIUM_CALCIUM EXCHANGER 1"/>
    <property type="match status" value="1"/>
</dbReference>
<reference evidence="31" key="2">
    <citation type="submission" date="2025-08" db="UniProtKB">
        <authorList>
            <consortium name="Ensembl"/>
        </authorList>
    </citation>
    <scope>IDENTIFICATION</scope>
</reference>
<keyword evidence="12" id="KW-0106">Calcium</keyword>
<dbReference type="GO" id="GO:0060291">
    <property type="term" value="P:long-term synaptic potentiation"/>
    <property type="evidence" value="ECO:0007669"/>
    <property type="project" value="TreeGrafter"/>
</dbReference>
<dbReference type="NCBIfam" id="TIGR00367">
    <property type="entry name" value="calcium/sodium antiporter"/>
    <property type="match status" value="1"/>
</dbReference>
<evidence type="ECO:0000313" key="31">
    <source>
        <dbReference type="Ensembl" id="ENSSORP00005001169.1"/>
    </source>
</evidence>
<dbReference type="GO" id="GO:0008273">
    <property type="term" value="F:calcium, potassium:sodium antiporter activity"/>
    <property type="evidence" value="ECO:0007669"/>
    <property type="project" value="TreeGrafter"/>
</dbReference>
<feature type="transmembrane region" description="Helical" evidence="28">
    <location>
        <begin position="464"/>
        <end position="485"/>
    </location>
</feature>
<accession>A0A672YAC3</accession>
<evidence type="ECO:0000256" key="17">
    <source>
        <dbReference type="ARBA" id="ARBA00023065"/>
    </source>
</evidence>
<evidence type="ECO:0000256" key="11">
    <source>
        <dbReference type="ARBA" id="ARBA00022729"/>
    </source>
</evidence>
<dbReference type="GO" id="GO:0005262">
    <property type="term" value="F:calcium channel activity"/>
    <property type="evidence" value="ECO:0007669"/>
    <property type="project" value="TreeGrafter"/>
</dbReference>
<feature type="chain" id="PRO_5025606750" description="Sodium/potassium/calcium exchanger 1" evidence="29">
    <location>
        <begin position="19"/>
        <end position="590"/>
    </location>
</feature>
<evidence type="ECO:0000256" key="27">
    <source>
        <dbReference type="SAM" id="MobiDB-lite"/>
    </source>
</evidence>
<keyword evidence="5" id="KW-1003">Cell membrane</keyword>
<dbReference type="PROSITE" id="PS51257">
    <property type="entry name" value="PROKAR_LIPOPROTEIN"/>
    <property type="match status" value="1"/>
</dbReference>
<feature type="transmembrane region" description="Helical" evidence="28">
    <location>
        <begin position="119"/>
        <end position="138"/>
    </location>
</feature>
<keyword evidence="4" id="KW-0050">Antiport</keyword>
<evidence type="ECO:0000256" key="25">
    <source>
        <dbReference type="ARBA" id="ARBA00042684"/>
    </source>
</evidence>
<evidence type="ECO:0000256" key="8">
    <source>
        <dbReference type="ARBA" id="ARBA00022568"/>
    </source>
</evidence>
<feature type="transmembrane region" description="Helical" evidence="28">
    <location>
        <begin position="497"/>
        <end position="516"/>
    </location>
</feature>
<evidence type="ECO:0000256" key="10">
    <source>
        <dbReference type="ARBA" id="ARBA00022692"/>
    </source>
</evidence>
<feature type="region of interest" description="Disordered" evidence="27">
    <location>
        <begin position="81"/>
        <end position="100"/>
    </location>
</feature>
<evidence type="ECO:0000256" key="5">
    <source>
        <dbReference type="ARBA" id="ARBA00022475"/>
    </source>
</evidence>
<dbReference type="InterPro" id="IPR044880">
    <property type="entry name" value="NCX_ion-bd_dom_sf"/>
</dbReference>
<dbReference type="InParanoid" id="A0A672YAC3"/>
<dbReference type="Gene3D" id="1.20.1420.30">
    <property type="entry name" value="NCX, central ion-binding region"/>
    <property type="match status" value="2"/>
</dbReference>
<evidence type="ECO:0000256" key="19">
    <source>
        <dbReference type="ARBA" id="ARBA00023201"/>
    </source>
</evidence>
<keyword evidence="9" id="KW-0716">Sensory transduction</keyword>
<evidence type="ECO:0000256" key="7">
    <source>
        <dbReference type="ARBA" id="ARBA00022553"/>
    </source>
</evidence>
<feature type="transmembrane region" description="Helical" evidence="28">
    <location>
        <begin position="522"/>
        <end position="548"/>
    </location>
</feature>